<dbReference type="AlphaFoldDB" id="A0A0M4U0C4"/>
<reference evidence="4 5" key="2">
    <citation type="journal article" date="2016" name="Genome Announc.">
        <title>Draft Genome Sequence of the N2-Fixing Cyanobacterium Nostoc piscinale CENA21, Isolated from the Brazilian Amazon Floodplain.</title>
        <authorList>
            <person name="Leao T."/>
            <person name="Guimaraes P.I."/>
            <person name="de Melo A.G."/>
            <person name="Ramos R.T."/>
            <person name="Leao P.N."/>
            <person name="Silva A."/>
            <person name="Fiore M.F."/>
            <person name="Schneider M.P."/>
        </authorList>
    </citation>
    <scope>NUCLEOTIDE SEQUENCE [LARGE SCALE GENOMIC DNA]</scope>
    <source>
        <strain evidence="4 5">CENA21</strain>
    </source>
</reference>
<dbReference type="Gene3D" id="3.40.190.10">
    <property type="entry name" value="Periplasmic binding protein-like II"/>
    <property type="match status" value="2"/>
</dbReference>
<dbReference type="SUPFAM" id="SSF53850">
    <property type="entry name" value="Periplasmic binding protein-like II"/>
    <property type="match status" value="1"/>
</dbReference>
<dbReference type="PANTHER" id="PTHR35841">
    <property type="entry name" value="PHOSPHONATES-BINDING PERIPLASMIC PROTEIN"/>
    <property type="match status" value="1"/>
</dbReference>
<keyword evidence="2 3" id="KW-0732">Signal</keyword>
<organism evidence="4 5">
    <name type="scientific">Nostoc piscinale CENA21</name>
    <dbReference type="NCBI Taxonomy" id="224013"/>
    <lineage>
        <taxon>Bacteria</taxon>
        <taxon>Bacillati</taxon>
        <taxon>Cyanobacteriota</taxon>
        <taxon>Cyanophyceae</taxon>
        <taxon>Nostocales</taxon>
        <taxon>Nostocaceae</taxon>
        <taxon>Nostoc</taxon>
    </lineage>
</organism>
<dbReference type="PROSITE" id="PS51257">
    <property type="entry name" value="PROKAR_LIPOPROTEIN"/>
    <property type="match status" value="1"/>
</dbReference>
<dbReference type="OrthoDB" id="9776786at2"/>
<dbReference type="Pfam" id="PF12974">
    <property type="entry name" value="Phosphonate-bd"/>
    <property type="match status" value="1"/>
</dbReference>
<name>A0A0M4U0C4_9NOSO</name>
<evidence type="ECO:0000256" key="3">
    <source>
        <dbReference type="SAM" id="SignalP"/>
    </source>
</evidence>
<evidence type="ECO:0000256" key="2">
    <source>
        <dbReference type="ARBA" id="ARBA00022729"/>
    </source>
</evidence>
<dbReference type="GO" id="GO:0043190">
    <property type="term" value="C:ATP-binding cassette (ABC) transporter complex"/>
    <property type="evidence" value="ECO:0007669"/>
    <property type="project" value="InterPro"/>
</dbReference>
<dbReference type="STRING" id="224013.ACX27_27900"/>
<dbReference type="RefSeq" id="WP_062297355.1">
    <property type="nucleotide sequence ID" value="NZ_CP012036.1"/>
</dbReference>
<dbReference type="GO" id="GO:0055085">
    <property type="term" value="P:transmembrane transport"/>
    <property type="evidence" value="ECO:0007669"/>
    <property type="project" value="InterPro"/>
</dbReference>
<dbReference type="NCBIfam" id="TIGR01098">
    <property type="entry name" value="3A0109s03R"/>
    <property type="match status" value="1"/>
</dbReference>
<dbReference type="CDD" id="cd01071">
    <property type="entry name" value="PBP2_PhnD_like"/>
    <property type="match status" value="1"/>
</dbReference>
<reference evidence="5" key="1">
    <citation type="submission" date="2015-07" db="EMBL/GenBank/DDBJ databases">
        <title>Genome Of Nitrogen-Fixing Cyanobacterium Nostoc piscinale CENA21 From Solimoes/Amazon River Floodplain Sediments And Comparative Genomics To Uncover Biosynthetic Natural Products Potential.</title>
        <authorList>
            <person name="Leao T.F."/>
            <person name="Leao P.N."/>
            <person name="Guimaraes P.I."/>
            <person name="de Melo A.G.C."/>
            <person name="Ramos R.T.J."/>
            <person name="Silva A."/>
            <person name="Fiore M.F."/>
            <person name="Schneider M.P.C."/>
        </authorList>
    </citation>
    <scope>NUCLEOTIDE SEQUENCE [LARGE SCALE GENOMIC DNA]</scope>
    <source>
        <strain evidence="5">CENA21</strain>
    </source>
</reference>
<dbReference type="Proteomes" id="UP000062645">
    <property type="component" value="Chromosome"/>
</dbReference>
<sequence>MKRRKLLSYCSIFLSGFITACNSNSQKQNTEISINIPKNLKFTITDVNNLQELEASYGELRKTLEEILDIKIEFLPVENRTAAAAALVSDKLDIAFAGPSEYLILNSRAKSIPIIGVKRPNYHSIIVVRANSKIKSLSQLKGKTIAMNRIGSTSGHIGPTKLLMDAGLDPKNDVKIVMLGDQGLKALVKGEVDAWVNASDTYNDKLAKEKFLEKDFDIIAKSPLLPNDVFVANNRLQANLVADMRSRMLTNQDKILQSIILADKKYQGASLTTANDSDYNMIRQVYQNMGEGSFL</sequence>
<feature type="signal peptide" evidence="3">
    <location>
        <begin position="1"/>
        <end position="20"/>
    </location>
</feature>
<evidence type="ECO:0000256" key="1">
    <source>
        <dbReference type="ARBA" id="ARBA00007162"/>
    </source>
</evidence>
<evidence type="ECO:0000313" key="4">
    <source>
        <dbReference type="EMBL" id="ALF55814.1"/>
    </source>
</evidence>
<dbReference type="PANTHER" id="PTHR35841:SF1">
    <property type="entry name" value="PHOSPHONATES-BINDING PERIPLASMIC PROTEIN"/>
    <property type="match status" value="1"/>
</dbReference>
<gene>
    <name evidence="4" type="ORF">ACX27_27900</name>
</gene>
<feature type="chain" id="PRO_5005802399" evidence="3">
    <location>
        <begin position="21"/>
        <end position="295"/>
    </location>
</feature>
<dbReference type="KEGG" id="npz:ACX27_27900"/>
<keyword evidence="5" id="KW-1185">Reference proteome</keyword>
<comment type="similarity">
    <text evidence="1">Belongs to the phosphate/phosphite/phosphonate binding protein family.</text>
</comment>
<proteinExistence type="inferred from homology"/>
<dbReference type="InterPro" id="IPR005770">
    <property type="entry name" value="PhnD"/>
</dbReference>
<protein>
    <submittedName>
        <fullName evidence="4">Phosphonate ABC transporter substrate-binding protein</fullName>
    </submittedName>
</protein>
<accession>A0A0M4U0C4</accession>
<evidence type="ECO:0000313" key="5">
    <source>
        <dbReference type="Proteomes" id="UP000062645"/>
    </source>
</evidence>
<dbReference type="PATRIC" id="fig|224013.5.peg.6670"/>
<dbReference type="EMBL" id="CP012036">
    <property type="protein sequence ID" value="ALF55814.1"/>
    <property type="molecule type" value="Genomic_DNA"/>
</dbReference>